<comment type="similarity">
    <text evidence="1 2">Belongs to the CYFIP family.</text>
</comment>
<dbReference type="GO" id="GO:0030833">
    <property type="term" value="P:regulation of actin filament polymerization"/>
    <property type="evidence" value="ECO:0007669"/>
    <property type="project" value="InterPro"/>
</dbReference>
<dbReference type="PRINTS" id="PR01698">
    <property type="entry name" value="CYTOFMRPINTP"/>
</dbReference>
<reference evidence="4 5" key="1">
    <citation type="submission" date="2018-08" db="EMBL/GenBank/DDBJ databases">
        <authorList>
            <person name="Laetsch R D."/>
            <person name="Stevens L."/>
            <person name="Kumar S."/>
            <person name="Blaxter L. M."/>
        </authorList>
    </citation>
    <scope>NUCLEOTIDE SEQUENCE [LARGE SCALE GENOMIC DNA]</scope>
</reference>
<keyword evidence="5" id="KW-1185">Reference proteome</keyword>
<gene>
    <name evidence="4" type="ORF">NAV_LOCUS571</name>
</gene>
<dbReference type="Proteomes" id="UP000276991">
    <property type="component" value="Unassembled WGS sequence"/>
</dbReference>
<dbReference type="EMBL" id="UPTC01000037">
    <property type="protein sequence ID" value="VBB25741.1"/>
    <property type="molecule type" value="Genomic_DNA"/>
</dbReference>
<evidence type="ECO:0000256" key="2">
    <source>
        <dbReference type="PIRNR" id="PIRNR008153"/>
    </source>
</evidence>
<sequence length="1223" mass="141306">MAVETVSFRDAVGNVDLLDDLILLDNQPCIEAQPIPLEYRISFNTNFEDRNAYVTGVSKYIEEATRHAEFNDMLLEGFEHAAHLYTWRCCSRAVPMAKSNDQPNRVEINEKVVEVLNPEVQKLHRFMHFANKAISRFCDEMKRLCHPEKRKDFVSEAYLLTLGKTLNMFAVLDELKNMKASIKNDFSTFRRSAQFLQVMSDTKTLHEMQNLSMFLATQNKIKDTLKNELQSIESYEEVLADVVNICVILFENHMYITPAERHMFVKVIAFALFLMDGDSANVSKLDQRKRISISKLDKIFQSLEVVPLFGDMQIQPFLFVRRSPHFEVSKWPNASSEGEKCHVNITEKLKTIREQHLEYITNLSRVNNEVAVYDRDGPRSDSENREMTQLMLGGIQLLCSWTSDVVETVSWKLLHPTDHRTNPACPETAEEYERATKIIQSICDTCVDNCTGNFDPHSIEIGKSKKQRHSTVGSINDIRAARRSVAPSSTQLYMARTMTESLISERSGSKKILRKDIESKYIERLAHFLRISFHWPALLAFSETLSECCELSQLWFREFYLEMTMGRRIQFPIDMSVPWILTDYILISQDPALIESIFYQLDLYNDAADYALKKFKKQFLYDEVEAEVNLCFDQFVFKVSDAVFTYYKQLASNMLLDKRFKADCQALGITIRAPPHYRYETLLCQRHVQLLGRSIDLNRLISQRINTAIIRALDVAISKFESEELSSIVELDNLLETNRLCHRLLSEHLGSISDFNELLCEANHSVSAPYGRITLHVFWELNYDLIPNFCYNGSTRRFVRSLVKDSKLKVPQRERPPSAAVHYFWGSKSLHAAFTNLYSLYNGFIGLPHLKAVARLLGYQGIAIILEELIKIVRNLVNGPLRGHVRSIFNLMPKVCKLPRFDYGSPAVLEYYIAHLTNVGRYAELKKDVCQVLRELGNIIVFCLQFELALAQEEIMDLLTAAPFTKIIPRQPAKKIEEQELKMKQLEQKYARIQISAVVEQIGDEKQKAISREAELLTKERLCCGLNIFEMFLLKLKEILSMDTIWTGGFPSNGVMWLDECVEFHRLWSALQFFFCQPSLLGQEGLNPSTEPLVEAHFGDGLHWAGCAIIAVLNQHRRFEVLDFSYHLLRVHRADGKDNVVHGIKLSRMVERIRRFQLLNNQIFGVLNNYLNSINENGEEVMEEQIREFAPPILLERREVDLHEDLTKAENLEWLLLIYIEDP</sequence>
<evidence type="ECO:0000313" key="5">
    <source>
        <dbReference type="Proteomes" id="UP000276991"/>
    </source>
</evidence>
<protein>
    <recommendedName>
        <fullName evidence="2">Cytoplasmic FMR1-interacting protein</fullName>
    </recommendedName>
</protein>
<dbReference type="OrthoDB" id="10265867at2759"/>
<accession>A0A498S503</accession>
<evidence type="ECO:0000256" key="1">
    <source>
        <dbReference type="ARBA" id="ARBA00025790"/>
    </source>
</evidence>
<dbReference type="PANTHER" id="PTHR12195">
    <property type="entry name" value="CYTOPLASMIC FMR1-INTERACTING PROTEIN-RELATED"/>
    <property type="match status" value="1"/>
</dbReference>
<name>A0A498S503_ACAVI</name>
<evidence type="ECO:0000313" key="4">
    <source>
        <dbReference type="EMBL" id="VBB25741.1"/>
    </source>
</evidence>
<keyword evidence="2" id="KW-0963">Cytoplasm</keyword>
<proteinExistence type="inferred from homology"/>
<feature type="domain" description="CYRIA/CYRIB Rac1 binding" evidence="3">
    <location>
        <begin position="65"/>
        <end position="274"/>
    </location>
</feature>
<dbReference type="Pfam" id="PF07159">
    <property type="entry name" value="CYRIA-B_Rac1-bd"/>
    <property type="match status" value="1"/>
</dbReference>
<evidence type="ECO:0000259" key="3">
    <source>
        <dbReference type="Pfam" id="PF07159"/>
    </source>
</evidence>
<dbReference type="InterPro" id="IPR009828">
    <property type="entry name" value="CYRIA/CYRIB_Rac1-bd"/>
</dbReference>
<organism evidence="4 5">
    <name type="scientific">Acanthocheilonema viteae</name>
    <name type="common">Filarial nematode worm</name>
    <name type="synonym">Dipetalonema viteae</name>
    <dbReference type="NCBI Taxonomy" id="6277"/>
    <lineage>
        <taxon>Eukaryota</taxon>
        <taxon>Metazoa</taxon>
        <taxon>Ecdysozoa</taxon>
        <taxon>Nematoda</taxon>
        <taxon>Chromadorea</taxon>
        <taxon>Rhabditida</taxon>
        <taxon>Spirurina</taxon>
        <taxon>Spiruromorpha</taxon>
        <taxon>Filarioidea</taxon>
        <taxon>Onchocercidae</taxon>
        <taxon>Acanthocheilonema</taxon>
    </lineage>
</organism>
<dbReference type="STRING" id="6277.A0A498S503"/>
<dbReference type="GO" id="GO:0005737">
    <property type="term" value="C:cytoplasm"/>
    <property type="evidence" value="ECO:0007669"/>
    <property type="project" value="UniProtKB-UniRule"/>
</dbReference>
<dbReference type="AlphaFoldDB" id="A0A498S503"/>
<dbReference type="PIRSF" id="PIRSF008153">
    <property type="entry name" value="FMR1_interacting"/>
    <property type="match status" value="1"/>
</dbReference>
<dbReference type="InterPro" id="IPR008081">
    <property type="entry name" value="Cytoplasmic_FMR1-int"/>
</dbReference>
<dbReference type="Pfam" id="PF05994">
    <property type="entry name" value="FragX_IP"/>
    <property type="match status" value="1"/>
</dbReference>
<dbReference type="GO" id="GO:0031267">
    <property type="term" value="F:small GTPase binding"/>
    <property type="evidence" value="ECO:0007669"/>
    <property type="project" value="InterPro"/>
</dbReference>